<proteinExistence type="predicted"/>
<evidence type="ECO:0000313" key="2">
    <source>
        <dbReference type="EMBL" id="KKN45768.1"/>
    </source>
</evidence>
<evidence type="ECO:0000256" key="1">
    <source>
        <dbReference type="SAM" id="Phobius"/>
    </source>
</evidence>
<comment type="caution">
    <text evidence="2">The sequence shown here is derived from an EMBL/GenBank/DDBJ whole genome shotgun (WGS) entry which is preliminary data.</text>
</comment>
<keyword evidence="1" id="KW-0812">Transmembrane</keyword>
<sequence length="174" mass="19072">MVSGKALVNITIVSLLFMLALVTINIANRWKNIVEANDYKNHQRASLGTFRVKAQFPSVSIEMTEGFKGGQEFFGQQFKQAIMGRLVSLDLRESSGGEEINPITNAVVVADLYADVRKDNFGNVLWETKPVVVGRKISLLSPDGCCSLKGGVIDSVSFSDEAMPLAPYRLSKND</sequence>
<protein>
    <submittedName>
        <fullName evidence="2">Uncharacterized protein</fullName>
    </submittedName>
</protein>
<feature type="transmembrane region" description="Helical" evidence="1">
    <location>
        <begin position="6"/>
        <end position="27"/>
    </location>
</feature>
<keyword evidence="1" id="KW-1133">Transmembrane helix</keyword>
<keyword evidence="1" id="KW-0472">Membrane</keyword>
<gene>
    <name evidence="2" type="ORF">LCGC14_0679910</name>
</gene>
<dbReference type="AlphaFoldDB" id="A0A0F9TWM8"/>
<dbReference type="EMBL" id="LAZR01001369">
    <property type="protein sequence ID" value="KKN45768.1"/>
    <property type="molecule type" value="Genomic_DNA"/>
</dbReference>
<reference evidence="2" key="1">
    <citation type="journal article" date="2015" name="Nature">
        <title>Complex archaea that bridge the gap between prokaryotes and eukaryotes.</title>
        <authorList>
            <person name="Spang A."/>
            <person name="Saw J.H."/>
            <person name="Jorgensen S.L."/>
            <person name="Zaremba-Niedzwiedzka K."/>
            <person name="Martijn J."/>
            <person name="Lind A.E."/>
            <person name="van Eijk R."/>
            <person name="Schleper C."/>
            <person name="Guy L."/>
            <person name="Ettema T.J."/>
        </authorList>
    </citation>
    <scope>NUCLEOTIDE SEQUENCE</scope>
</reference>
<accession>A0A0F9TWM8</accession>
<organism evidence="2">
    <name type="scientific">marine sediment metagenome</name>
    <dbReference type="NCBI Taxonomy" id="412755"/>
    <lineage>
        <taxon>unclassified sequences</taxon>
        <taxon>metagenomes</taxon>
        <taxon>ecological metagenomes</taxon>
    </lineage>
</organism>
<name>A0A0F9TWM8_9ZZZZ</name>